<dbReference type="Pfam" id="PF11916">
    <property type="entry name" value="Vac14_Fig4_bd"/>
    <property type="match status" value="1"/>
</dbReference>
<evidence type="ECO:0000313" key="10">
    <source>
        <dbReference type="Proteomes" id="UP000031668"/>
    </source>
</evidence>
<dbReference type="EMBL" id="JWZT01002292">
    <property type="protein sequence ID" value="KII69759.1"/>
    <property type="molecule type" value="Genomic_DNA"/>
</dbReference>
<dbReference type="SUPFAM" id="SSF48371">
    <property type="entry name" value="ARM repeat"/>
    <property type="match status" value="1"/>
</dbReference>
<evidence type="ECO:0000259" key="8">
    <source>
        <dbReference type="Pfam" id="PF11916"/>
    </source>
</evidence>
<dbReference type="InterPro" id="IPR011989">
    <property type="entry name" value="ARM-like"/>
</dbReference>
<keyword evidence="5" id="KW-0472">Membrane</keyword>
<dbReference type="GO" id="GO:0010008">
    <property type="term" value="C:endosome membrane"/>
    <property type="evidence" value="ECO:0007669"/>
    <property type="project" value="TreeGrafter"/>
</dbReference>
<dbReference type="PANTHER" id="PTHR16023:SF0">
    <property type="entry name" value="PROTEIN VAC14 HOMOLOG"/>
    <property type="match status" value="1"/>
</dbReference>
<dbReference type="AlphaFoldDB" id="A0A0C2IWN3"/>
<dbReference type="InterPro" id="IPR026825">
    <property type="entry name" value="Vac14"/>
</dbReference>
<dbReference type="Proteomes" id="UP000031668">
    <property type="component" value="Unassembled WGS sequence"/>
</dbReference>
<evidence type="ECO:0000256" key="1">
    <source>
        <dbReference type="ARBA" id="ARBA00004308"/>
    </source>
</evidence>
<gene>
    <name evidence="9" type="ORF">RF11_00226</name>
</gene>
<reference evidence="9 10" key="1">
    <citation type="journal article" date="2014" name="Genome Biol. Evol.">
        <title>The genome of the myxosporean Thelohanellus kitauei shows adaptations to nutrient acquisition within its fish host.</title>
        <authorList>
            <person name="Yang Y."/>
            <person name="Xiong J."/>
            <person name="Zhou Z."/>
            <person name="Huo F."/>
            <person name="Miao W."/>
            <person name="Ran C."/>
            <person name="Liu Y."/>
            <person name="Zhang J."/>
            <person name="Feng J."/>
            <person name="Wang M."/>
            <person name="Wang M."/>
            <person name="Wang L."/>
            <person name="Yao B."/>
        </authorList>
    </citation>
    <scope>NUCLEOTIDE SEQUENCE [LARGE SCALE GENOMIC DNA]</scope>
    <source>
        <strain evidence="9">Wuqing</strain>
    </source>
</reference>
<keyword evidence="4" id="KW-0677">Repeat</keyword>
<proteinExistence type="inferred from homology"/>
<dbReference type="GO" id="GO:0006661">
    <property type="term" value="P:phosphatidylinositol biosynthetic process"/>
    <property type="evidence" value="ECO:0007669"/>
    <property type="project" value="InterPro"/>
</dbReference>
<accession>A0A0C2IWN3</accession>
<dbReference type="GO" id="GO:0070772">
    <property type="term" value="C:PAS complex"/>
    <property type="evidence" value="ECO:0007669"/>
    <property type="project" value="InterPro"/>
</dbReference>
<dbReference type="OrthoDB" id="5574975at2759"/>
<sequence>MSNYSDSVKLVFPLIYQYLLTSSLQGKFFIVSWIILLNDVEPCESVIYFPEWLDGILNIYTESNTLLQNDIKKLLDLYLRSIADYHEKVDVSKIFDVLYLHVNSDRNSIFVLVIQVKLVSFDWILAFLELFKCQITPFIPIIYGVIYKHLVSPYPVSERCTRINAKLKTLACLADSQPFDFFLFADILKKSLRVKNNQVILSALDWYSILVDKFTRQIWPHVDHFFDSILDLLQQDSNVVKSSIFVLTTIANQIDVPKNYLTPFLKGIVETFLADDDLSLLKSQGPFIVENILNNLDGVKFFTEISKIIIETAKKDVIGLVVYHLNVMLLTMDQTSGFRTHLITSDKVRLAVTDRIGKCFRQCLKVGPIILHQLFPFAFYAVNIISHTK</sequence>
<comment type="function">
    <text evidence="6">Scaffold protein component of the PI(3,5)P2 regulatory complex which regulates both the synthesis and turnover of phosphatidylinositol 3,5-bisphosphate (PtdIns(3,5)P2). Pentamerizes into a star-shaped structure and nucleates the assembly of the complex. The pentamer binds a single copy each of PIKFYVE and FIG4 and coordinates both PIKfyve kinase activity and FIG4 phosphatase activity, being required to maintain normal levels of phosphatidylinositol 3-phosphate (PtdIns(3)P) and phosphatidylinositol 5-phosphate (PtdIns(5)P). Plays a role in the biogenesis of endosome carrier vesicles (ECV) / multivesicular bodies (MVB) transport intermediates from early endosomes.</text>
</comment>
<comment type="similarity">
    <text evidence="2">Belongs to the VAC14 family.</text>
</comment>
<evidence type="ECO:0000256" key="4">
    <source>
        <dbReference type="ARBA" id="ARBA00022737"/>
    </source>
</evidence>
<comment type="caution">
    <text evidence="9">The sequence shown here is derived from an EMBL/GenBank/DDBJ whole genome shotgun (WGS) entry which is preliminary data.</text>
</comment>
<evidence type="ECO:0000256" key="5">
    <source>
        <dbReference type="ARBA" id="ARBA00023136"/>
    </source>
</evidence>
<feature type="domain" description="Vacuolar protein 14 C-terminal Fig4-binding" evidence="8">
    <location>
        <begin position="280"/>
        <end position="346"/>
    </location>
</feature>
<protein>
    <recommendedName>
        <fullName evidence="3">Protein VAC14 homolog</fullName>
    </recommendedName>
</protein>
<dbReference type="PANTHER" id="PTHR16023">
    <property type="entry name" value="TAX1 BINDING PROTEIN-RELATED"/>
    <property type="match status" value="1"/>
</dbReference>
<comment type="subcellular location">
    <subcellularLocation>
        <location evidence="1">Endomembrane system</location>
    </subcellularLocation>
</comment>
<evidence type="ECO:0000256" key="6">
    <source>
        <dbReference type="ARBA" id="ARBA00045654"/>
    </source>
</evidence>
<dbReference type="InterPro" id="IPR016024">
    <property type="entry name" value="ARM-type_fold"/>
</dbReference>
<evidence type="ECO:0000256" key="7">
    <source>
        <dbReference type="ARBA" id="ARBA00047092"/>
    </source>
</evidence>
<dbReference type="InterPro" id="IPR021841">
    <property type="entry name" value="VAC14_Fig4p-bd"/>
</dbReference>
<organism evidence="9 10">
    <name type="scientific">Thelohanellus kitauei</name>
    <name type="common">Myxosporean</name>
    <dbReference type="NCBI Taxonomy" id="669202"/>
    <lineage>
        <taxon>Eukaryota</taxon>
        <taxon>Metazoa</taxon>
        <taxon>Cnidaria</taxon>
        <taxon>Myxozoa</taxon>
        <taxon>Myxosporea</taxon>
        <taxon>Bivalvulida</taxon>
        <taxon>Platysporina</taxon>
        <taxon>Myxobolidae</taxon>
        <taxon>Thelohanellus</taxon>
    </lineage>
</organism>
<dbReference type="Gene3D" id="1.25.10.10">
    <property type="entry name" value="Leucine-rich Repeat Variant"/>
    <property type="match status" value="1"/>
</dbReference>
<comment type="subunit">
    <text evidence="7">Forms pentamers. Component of the PI(3,5)P2 regulatory complex/PAS complex, at least composed of PIKFYVE, FIG4 and VAC14. VAC14 nucleates the assembly of the complex and serves as a scaffold by pentamerizing into a star-shaped structure, which can bind a single copy each of PIKFYVE and FIG4 and coordinates their activities. Interacts with NOS1.</text>
</comment>
<evidence type="ECO:0000313" key="9">
    <source>
        <dbReference type="EMBL" id="KII69759.1"/>
    </source>
</evidence>
<evidence type="ECO:0000256" key="3">
    <source>
        <dbReference type="ARBA" id="ARBA00013840"/>
    </source>
</evidence>
<name>A0A0C2IWN3_THEKT</name>
<evidence type="ECO:0000256" key="2">
    <source>
        <dbReference type="ARBA" id="ARBA00010225"/>
    </source>
</evidence>
<keyword evidence="10" id="KW-1185">Reference proteome</keyword>